<comment type="caution">
    <text evidence="1">The sequence shown here is derived from an EMBL/GenBank/DDBJ whole genome shotgun (WGS) entry which is preliminary data.</text>
</comment>
<protein>
    <submittedName>
        <fullName evidence="1">Uncharacterized protein</fullName>
    </submittedName>
</protein>
<evidence type="ECO:0000313" key="1">
    <source>
        <dbReference type="EMBL" id="MBW4562560.1"/>
    </source>
</evidence>
<organism evidence="1 2">
    <name type="scientific">Mojavia pulchra JT2-VF2</name>
    <dbReference type="NCBI Taxonomy" id="287848"/>
    <lineage>
        <taxon>Bacteria</taxon>
        <taxon>Bacillati</taxon>
        <taxon>Cyanobacteriota</taxon>
        <taxon>Cyanophyceae</taxon>
        <taxon>Nostocales</taxon>
        <taxon>Nostocaceae</taxon>
    </lineage>
</organism>
<gene>
    <name evidence="1" type="ORF">KME32_15695</name>
</gene>
<dbReference type="EMBL" id="JAHHHN010000008">
    <property type="protein sequence ID" value="MBW4562560.1"/>
    <property type="molecule type" value="Genomic_DNA"/>
</dbReference>
<dbReference type="Proteomes" id="UP000715781">
    <property type="component" value="Unassembled WGS sequence"/>
</dbReference>
<proteinExistence type="predicted"/>
<name>A0A951Q1E8_9NOST</name>
<reference evidence="1" key="1">
    <citation type="submission" date="2021-05" db="EMBL/GenBank/DDBJ databases">
        <authorList>
            <person name="Pietrasiak N."/>
            <person name="Ward R."/>
            <person name="Stajich J.E."/>
            <person name="Kurbessoian T."/>
        </authorList>
    </citation>
    <scope>NUCLEOTIDE SEQUENCE</scope>
    <source>
        <strain evidence="1">JT2-VF2</strain>
    </source>
</reference>
<dbReference type="AlphaFoldDB" id="A0A951Q1E8"/>
<reference evidence="1" key="2">
    <citation type="journal article" date="2022" name="Microbiol. Resour. Announc.">
        <title>Metagenome Sequencing to Explore Phylogenomics of Terrestrial Cyanobacteria.</title>
        <authorList>
            <person name="Ward R.D."/>
            <person name="Stajich J.E."/>
            <person name="Johansen J.R."/>
            <person name="Huntemann M."/>
            <person name="Clum A."/>
            <person name="Foster B."/>
            <person name="Foster B."/>
            <person name="Roux S."/>
            <person name="Palaniappan K."/>
            <person name="Varghese N."/>
            <person name="Mukherjee S."/>
            <person name="Reddy T.B.K."/>
            <person name="Daum C."/>
            <person name="Copeland A."/>
            <person name="Chen I.A."/>
            <person name="Ivanova N.N."/>
            <person name="Kyrpides N.C."/>
            <person name="Shapiro N."/>
            <person name="Eloe-Fadrosh E.A."/>
            <person name="Pietrasiak N."/>
        </authorList>
    </citation>
    <scope>NUCLEOTIDE SEQUENCE</scope>
    <source>
        <strain evidence="1">JT2-VF2</strain>
    </source>
</reference>
<sequence length="55" mass="6142">MGDRYNLAIFEQRSLSESMMSKDGAKLILECCVDYITLILLPSLNIHIAISKIIG</sequence>
<accession>A0A951Q1E8</accession>
<evidence type="ECO:0000313" key="2">
    <source>
        <dbReference type="Proteomes" id="UP000715781"/>
    </source>
</evidence>